<evidence type="ECO:0000259" key="2">
    <source>
        <dbReference type="Pfam" id="PF24530"/>
    </source>
</evidence>
<keyword evidence="4" id="KW-1185">Reference proteome</keyword>
<dbReference type="Pfam" id="PF24530">
    <property type="entry name" value="DUF7597"/>
    <property type="match status" value="1"/>
</dbReference>
<dbReference type="Gramene" id="OGLUM03G23680.1">
    <property type="protein sequence ID" value="OGLUM03G23680.1"/>
    <property type="gene ID" value="OGLUM03G23680"/>
</dbReference>
<reference evidence="3" key="1">
    <citation type="submission" date="2015-04" db="UniProtKB">
        <authorList>
            <consortium name="EnsemblPlants"/>
        </authorList>
    </citation>
    <scope>IDENTIFICATION</scope>
</reference>
<name>A0A0D9Z9G3_9ORYZ</name>
<organism evidence="3">
    <name type="scientific">Oryza glumipatula</name>
    <dbReference type="NCBI Taxonomy" id="40148"/>
    <lineage>
        <taxon>Eukaryota</taxon>
        <taxon>Viridiplantae</taxon>
        <taxon>Streptophyta</taxon>
        <taxon>Embryophyta</taxon>
        <taxon>Tracheophyta</taxon>
        <taxon>Spermatophyta</taxon>
        <taxon>Magnoliopsida</taxon>
        <taxon>Liliopsida</taxon>
        <taxon>Poales</taxon>
        <taxon>Poaceae</taxon>
        <taxon>BOP clade</taxon>
        <taxon>Oryzoideae</taxon>
        <taxon>Oryzeae</taxon>
        <taxon>Oryzinae</taxon>
        <taxon>Oryza</taxon>
    </lineage>
</organism>
<accession>A0A0D9Z9G3</accession>
<protein>
    <recommendedName>
        <fullName evidence="2">DUF7597 domain-containing protein</fullName>
    </recommendedName>
</protein>
<sequence length="489" mass="54572">MANLQPDPQGLHLHPAGPHRRRRVDTVNFTPSTMRHEQFVLALVHPQLPVDQWDDHRNEIRDYDGVHQVRFVRHDQGPNWRNAPYNHRGWIMLLDFPMDYITFHNVNQVISTFGELDWWFDDDPLKGRVLARVWYRDLDSVPQFVVWEQPNVPNGQSWTIYVYTMNGEFADVLPPDDDIPPGECPVDPNINLEDAPAWQFGNLQQQNDNAPAQGWGTGMRDKIISFSLQFLNLRISYPSASSDSSVPSFISISSTEEEVLIHADNRMVVHEGVENTMHVDSLCQRFPQIMFDNSFIKDASFWSVLANKSPLESGSSSRDPAGFGSAPTENLLMPIPLAVVPPSPLPITAFDQSGSSLSEIPAIRSGKKKRCSTPLVTSGLRRSSRLLAINDGYKGEDLMEPDPNQGIGKPRGKSVKKLKQVANEVGLLFPGSTLQETEFADVSTETEKTADCPVPLLQKIATDLCGVAPQDVTQDKLLASASNSANEEN</sequence>
<dbReference type="Proteomes" id="UP000026961">
    <property type="component" value="Chromosome 3"/>
</dbReference>
<dbReference type="PANTHER" id="PTHR33075:SF7">
    <property type="entry name" value="OS02G0303350 PROTEIN"/>
    <property type="match status" value="1"/>
</dbReference>
<evidence type="ECO:0000256" key="1">
    <source>
        <dbReference type="SAM" id="MobiDB-lite"/>
    </source>
</evidence>
<proteinExistence type="predicted"/>
<evidence type="ECO:0000313" key="3">
    <source>
        <dbReference type="EnsemblPlants" id="OGLUM03G23680.1"/>
    </source>
</evidence>
<dbReference type="EnsemblPlants" id="OGLUM03G23680.1">
    <property type="protein sequence ID" value="OGLUM03G23680.1"/>
    <property type="gene ID" value="OGLUM03G23680"/>
</dbReference>
<evidence type="ECO:0000313" key="4">
    <source>
        <dbReference type="Proteomes" id="UP000026961"/>
    </source>
</evidence>
<dbReference type="AlphaFoldDB" id="A0A0D9Z9G3"/>
<dbReference type="HOGENOM" id="CLU_041221_0_0_1"/>
<reference evidence="3" key="2">
    <citation type="submission" date="2018-05" db="EMBL/GenBank/DDBJ databases">
        <title>OgluRS3 (Oryza glumaepatula Reference Sequence Version 3).</title>
        <authorList>
            <person name="Zhang J."/>
            <person name="Kudrna D."/>
            <person name="Lee S."/>
            <person name="Talag J."/>
            <person name="Welchert J."/>
            <person name="Wing R.A."/>
        </authorList>
    </citation>
    <scope>NUCLEOTIDE SEQUENCE [LARGE SCALE GENOMIC DNA]</scope>
</reference>
<dbReference type="PANTHER" id="PTHR33075">
    <property type="entry name" value="OS02G0499800 PROTEIN"/>
    <property type="match status" value="1"/>
</dbReference>
<dbReference type="InterPro" id="IPR056018">
    <property type="entry name" value="DUF7597"/>
</dbReference>
<feature type="domain" description="DUF7597" evidence="2">
    <location>
        <begin position="8"/>
        <end position="63"/>
    </location>
</feature>
<feature type="region of interest" description="Disordered" evidence="1">
    <location>
        <begin position="1"/>
        <end position="21"/>
    </location>
</feature>